<comment type="caution">
    <text evidence="1">The sequence shown here is derived from an EMBL/GenBank/DDBJ whole genome shotgun (WGS) entry which is preliminary data.</text>
</comment>
<evidence type="ECO:0000313" key="2">
    <source>
        <dbReference type="Proteomes" id="UP001589608"/>
    </source>
</evidence>
<dbReference type="EMBL" id="JBHMCA010000019">
    <property type="protein sequence ID" value="MFB9443062.1"/>
    <property type="molecule type" value="Genomic_DNA"/>
</dbReference>
<dbReference type="RefSeq" id="WP_223099541.1">
    <property type="nucleotide sequence ID" value="NZ_CP061913.1"/>
</dbReference>
<reference evidence="1 2" key="1">
    <citation type="submission" date="2024-09" db="EMBL/GenBank/DDBJ databases">
        <authorList>
            <person name="Sun Q."/>
            <person name="Mori K."/>
        </authorList>
    </citation>
    <scope>NUCLEOTIDE SEQUENCE [LARGE SCALE GENOMIC DNA]</scope>
    <source>
        <strain evidence="1 2">JCM 3307</strain>
    </source>
</reference>
<evidence type="ECO:0008006" key="3">
    <source>
        <dbReference type="Google" id="ProtNLM"/>
    </source>
</evidence>
<name>A0ABV5M2H4_9ACTN</name>
<gene>
    <name evidence="1" type="ORF">ACFFTR_08200</name>
</gene>
<evidence type="ECO:0000313" key="1">
    <source>
        <dbReference type="EMBL" id="MFB9443062.1"/>
    </source>
</evidence>
<keyword evidence="2" id="KW-1185">Reference proteome</keyword>
<accession>A0ABV5M2H4</accession>
<organism evidence="1 2">
    <name type="scientific">Dactylosporangium vinaceum</name>
    <dbReference type="NCBI Taxonomy" id="53362"/>
    <lineage>
        <taxon>Bacteria</taxon>
        <taxon>Bacillati</taxon>
        <taxon>Actinomycetota</taxon>
        <taxon>Actinomycetes</taxon>
        <taxon>Micromonosporales</taxon>
        <taxon>Micromonosporaceae</taxon>
        <taxon>Dactylosporangium</taxon>
    </lineage>
</organism>
<dbReference type="Proteomes" id="UP001589608">
    <property type="component" value="Unassembled WGS sequence"/>
</dbReference>
<sequence length="155" mass="17254">MGRMVEVDTTLVTAQTWHRPDPAAPAVNLHPLDVLLGLPDELTAPAMRPWLREWLHRDGRRLVGFGLCFEGWQRGIRPGDRHRDLTADLAADLPGQRTEVRVIAALDSHGHTWELIRRRGAPGPEINTGDRTGRRIAANGVLTALHRLNQLADGH</sequence>
<protein>
    <recommendedName>
        <fullName evidence="3">Transposase</fullName>
    </recommendedName>
</protein>
<proteinExistence type="predicted"/>